<dbReference type="InterPro" id="IPR032696">
    <property type="entry name" value="SQ_cyclase_C"/>
</dbReference>
<comment type="similarity">
    <text evidence="1">Belongs to the terpene cyclase/mutase family.</text>
</comment>
<dbReference type="EMBL" id="CACVBM020001106">
    <property type="protein sequence ID" value="CAA7031272.1"/>
    <property type="molecule type" value="Genomic_DNA"/>
</dbReference>
<dbReference type="PANTHER" id="PTHR11764">
    <property type="entry name" value="TERPENE CYCLASE/MUTASE FAMILY MEMBER"/>
    <property type="match status" value="1"/>
</dbReference>
<sequence length="470" mass="53410">MQSIGSQQWDTGLAVQAIHASDFSDEFGDVLKRGHDYIKKSQIRENPSGDFKGMYRHISKGAWTLSDPDHGWQVSDCTAEALKCCLLLSKMPAEVVGHKLDHEKLYDSVNLLLSLQSENGGVPAWEPVRACSIQQSFLLILWPNVSTWNVLTFKELYPYYKTKEIITSIEKAGQFVESKQTPDGSWYGNWGVCFIYATWFALGGLSAAGRTYENSLALRKGVEFLLTKQKDDGGWGESYLSSSEMRYIPLEGKQSHLVQTSWAMMGLIHAGQAERDPTPLHRAAQLIINSQLKSGDFPQQEIVGSFMKNCMLHYATYRNTFPVWALAEYRKAMFIGEAGKDLCRSQSEAANAGIITGKRIFLRTCTYLQCHNTTTQHIKFKVMVCLASVYGKWVVMEDKSWHFEMDKGKGGRMFYLRDGCTHEEPLRMVQADYMLDMEADWWNYLIHYRCDAPSNTLRLSSYVHHQRAGS</sequence>
<dbReference type="PANTHER" id="PTHR11764:SF52">
    <property type="entry name" value="AMYRIN SYNTHASE LUP2-RELATED"/>
    <property type="match status" value="1"/>
</dbReference>
<dbReference type="InterPro" id="IPR018333">
    <property type="entry name" value="Squalene_cyclase"/>
</dbReference>
<evidence type="ECO:0000259" key="3">
    <source>
        <dbReference type="Pfam" id="PF13243"/>
    </source>
</evidence>
<evidence type="ECO:0000256" key="1">
    <source>
        <dbReference type="ARBA" id="ARBA00009755"/>
    </source>
</evidence>
<protein>
    <recommendedName>
        <fullName evidence="3">Squalene cyclase C-terminal domain-containing protein</fullName>
    </recommendedName>
</protein>
<dbReference type="AlphaFoldDB" id="A0A6D2IXD2"/>
<dbReference type="GO" id="GO:0016104">
    <property type="term" value="P:triterpenoid biosynthetic process"/>
    <property type="evidence" value="ECO:0007669"/>
    <property type="project" value="InterPro"/>
</dbReference>
<dbReference type="NCBIfam" id="TIGR01787">
    <property type="entry name" value="squalene_cyclas"/>
    <property type="match status" value="1"/>
</dbReference>
<accession>A0A6D2IXD2</accession>
<dbReference type="GO" id="GO:0042300">
    <property type="term" value="F:beta-amyrin synthase activity"/>
    <property type="evidence" value="ECO:0007669"/>
    <property type="project" value="TreeGrafter"/>
</dbReference>
<proteinExistence type="inferred from homology"/>
<evidence type="ECO:0000313" key="5">
    <source>
        <dbReference type="Proteomes" id="UP000467841"/>
    </source>
</evidence>
<dbReference type="SUPFAM" id="SSF48239">
    <property type="entry name" value="Terpenoid cyclases/Protein prenyltransferases"/>
    <property type="match status" value="1"/>
</dbReference>
<keyword evidence="5" id="KW-1185">Reference proteome</keyword>
<dbReference type="InterPro" id="IPR002365">
    <property type="entry name" value="Terpene_synthase_CS"/>
</dbReference>
<dbReference type="OrthoDB" id="21502at2759"/>
<dbReference type="PROSITE" id="PS01074">
    <property type="entry name" value="TERPENE_SYNTHASES"/>
    <property type="match status" value="1"/>
</dbReference>
<dbReference type="Proteomes" id="UP000467841">
    <property type="component" value="Unassembled WGS sequence"/>
</dbReference>
<organism evidence="4 5">
    <name type="scientific">Microthlaspi erraticum</name>
    <dbReference type="NCBI Taxonomy" id="1685480"/>
    <lineage>
        <taxon>Eukaryota</taxon>
        <taxon>Viridiplantae</taxon>
        <taxon>Streptophyta</taxon>
        <taxon>Embryophyta</taxon>
        <taxon>Tracheophyta</taxon>
        <taxon>Spermatophyta</taxon>
        <taxon>Magnoliopsida</taxon>
        <taxon>eudicotyledons</taxon>
        <taxon>Gunneridae</taxon>
        <taxon>Pentapetalae</taxon>
        <taxon>rosids</taxon>
        <taxon>malvids</taxon>
        <taxon>Brassicales</taxon>
        <taxon>Brassicaceae</taxon>
        <taxon>Coluteocarpeae</taxon>
        <taxon>Microthlaspi</taxon>
    </lineage>
</organism>
<dbReference type="InterPro" id="IPR008930">
    <property type="entry name" value="Terpenoid_cyclase/PrenylTrfase"/>
</dbReference>
<evidence type="ECO:0000256" key="2">
    <source>
        <dbReference type="ARBA" id="ARBA00022737"/>
    </source>
</evidence>
<dbReference type="Gene3D" id="1.50.10.20">
    <property type="match status" value="1"/>
</dbReference>
<comment type="caution">
    <text evidence="4">The sequence shown here is derived from an EMBL/GenBank/DDBJ whole genome shotgun (WGS) entry which is preliminary data.</text>
</comment>
<dbReference type="FunFam" id="1.50.10.20:FF:000011">
    <property type="entry name" value="Terpene cyclase/mutase family member"/>
    <property type="match status" value="1"/>
</dbReference>
<keyword evidence="2" id="KW-0677">Repeat</keyword>
<dbReference type="GO" id="GO:0005811">
    <property type="term" value="C:lipid droplet"/>
    <property type="evidence" value="ECO:0007669"/>
    <property type="project" value="InterPro"/>
</dbReference>
<evidence type="ECO:0000313" key="4">
    <source>
        <dbReference type="EMBL" id="CAA7031272.1"/>
    </source>
</evidence>
<name>A0A6D2IXD2_9BRAS</name>
<reference evidence="4" key="1">
    <citation type="submission" date="2020-01" db="EMBL/GenBank/DDBJ databases">
        <authorList>
            <person name="Mishra B."/>
        </authorList>
    </citation>
    <scope>NUCLEOTIDE SEQUENCE [LARGE SCALE GENOMIC DNA]</scope>
</reference>
<dbReference type="Pfam" id="PF13243">
    <property type="entry name" value="SQHop_cyclase_C"/>
    <property type="match status" value="1"/>
</dbReference>
<feature type="domain" description="Squalene cyclase C-terminal" evidence="3">
    <location>
        <begin position="7"/>
        <end position="331"/>
    </location>
</feature>
<gene>
    <name evidence="4" type="ORF">MERR_LOCUS18507</name>
</gene>